<evidence type="ECO:0000256" key="1">
    <source>
        <dbReference type="PIRSR" id="PIRSR002703-1"/>
    </source>
</evidence>
<organism evidence="3 4">
    <name type="scientific">Mucor saturninus</name>
    <dbReference type="NCBI Taxonomy" id="64648"/>
    <lineage>
        <taxon>Eukaryota</taxon>
        <taxon>Fungi</taxon>
        <taxon>Fungi incertae sedis</taxon>
        <taxon>Mucoromycota</taxon>
        <taxon>Mucoromycotina</taxon>
        <taxon>Mucoromycetes</taxon>
        <taxon>Mucorales</taxon>
        <taxon>Mucorineae</taxon>
        <taxon>Mucoraceae</taxon>
        <taxon>Mucor</taxon>
    </lineage>
</organism>
<protein>
    <recommendedName>
        <fullName evidence="5">Osmotin, thaumatin-like protein</fullName>
    </recommendedName>
</protein>
<dbReference type="SMART" id="SM00205">
    <property type="entry name" value="THN"/>
    <property type="match status" value="1"/>
</dbReference>
<feature type="disulfide bond" evidence="1">
    <location>
        <begin position="144"/>
        <end position="160"/>
    </location>
</feature>
<feature type="disulfide bond" evidence="1">
    <location>
        <begin position="133"/>
        <end position="213"/>
    </location>
</feature>
<keyword evidence="1" id="KW-1015">Disulfide bond</keyword>
<dbReference type="PROSITE" id="PS51367">
    <property type="entry name" value="THAUMATIN_2"/>
    <property type="match status" value="1"/>
</dbReference>
<name>A0A8H7RB47_9FUNG</name>
<evidence type="ECO:0000256" key="2">
    <source>
        <dbReference type="SAM" id="SignalP"/>
    </source>
</evidence>
<keyword evidence="4" id="KW-1185">Reference proteome</keyword>
<evidence type="ECO:0008006" key="5">
    <source>
        <dbReference type="Google" id="ProtNLM"/>
    </source>
</evidence>
<dbReference type="PANTHER" id="PTHR31013">
    <property type="entry name" value="THAUMATIN FAMILY PROTEIN-RELATED"/>
    <property type="match status" value="1"/>
</dbReference>
<feature type="disulfide bond" evidence="1">
    <location>
        <begin position="138"/>
        <end position="196"/>
    </location>
</feature>
<feature type="chain" id="PRO_5034981770" description="Osmotin, thaumatin-like protein" evidence="2">
    <location>
        <begin position="20"/>
        <end position="225"/>
    </location>
</feature>
<dbReference type="PRINTS" id="PR00347">
    <property type="entry name" value="THAUMATIN"/>
</dbReference>
<dbReference type="SUPFAM" id="SSF49870">
    <property type="entry name" value="Osmotin, thaumatin-like protein"/>
    <property type="match status" value="1"/>
</dbReference>
<sequence>MVRFVTLLTTLAGMSAVMCAPTDGVSITVKNNCANSIQVNQLTNEQATSDKSSIVSAGDSTTINVGSTWGGRIWAREGCSGDSDCQVGAPASLAEFLMGGALGKDYYDVSFVDGFNLPIQISANSGSGSGAECGSPTCATLPTCDSELEYKDSNGKAVACKSACSAFSTDEYCCTGSFGRGVCDANKYSIEIKNACPDVYSYANDDSSSMYACQSTDYTVTFCPA</sequence>
<dbReference type="PANTHER" id="PTHR31013:SF2">
    <property type="entry name" value="THAUMATIN-LIKE PROTEIN"/>
    <property type="match status" value="1"/>
</dbReference>
<dbReference type="Proteomes" id="UP000603453">
    <property type="component" value="Unassembled WGS sequence"/>
</dbReference>
<dbReference type="PIRSF" id="PIRSF002703">
    <property type="entry name" value="Thaumatin"/>
    <property type="match status" value="1"/>
</dbReference>
<dbReference type="Gene3D" id="2.60.110.10">
    <property type="entry name" value="Thaumatin"/>
    <property type="match status" value="1"/>
</dbReference>
<evidence type="ECO:0000313" key="4">
    <source>
        <dbReference type="Proteomes" id="UP000603453"/>
    </source>
</evidence>
<gene>
    <name evidence="3" type="ORF">INT47_004246</name>
</gene>
<feature type="disulfide bond" evidence="1">
    <location>
        <begin position="33"/>
        <end position="223"/>
    </location>
</feature>
<dbReference type="InterPro" id="IPR001938">
    <property type="entry name" value="Thaumatin"/>
</dbReference>
<dbReference type="Pfam" id="PF00314">
    <property type="entry name" value="Thaumatin"/>
    <property type="match status" value="1"/>
</dbReference>
<accession>A0A8H7RB47</accession>
<dbReference type="OrthoDB" id="430315at2759"/>
<feature type="disulfide bond" evidence="1">
    <location>
        <begin position="174"/>
        <end position="183"/>
    </location>
</feature>
<keyword evidence="2" id="KW-0732">Signal</keyword>
<evidence type="ECO:0000313" key="3">
    <source>
        <dbReference type="EMBL" id="KAG2207498.1"/>
    </source>
</evidence>
<dbReference type="AlphaFoldDB" id="A0A8H7RB47"/>
<feature type="signal peptide" evidence="2">
    <location>
        <begin position="1"/>
        <end position="19"/>
    </location>
</feature>
<feature type="disulfide bond" evidence="1">
    <location>
        <begin position="164"/>
        <end position="173"/>
    </location>
</feature>
<feature type="disulfide bond" evidence="1">
    <location>
        <begin position="79"/>
        <end position="85"/>
    </location>
</feature>
<proteinExistence type="predicted"/>
<dbReference type="EMBL" id="JAEPRD010000024">
    <property type="protein sequence ID" value="KAG2207498.1"/>
    <property type="molecule type" value="Genomic_DNA"/>
</dbReference>
<comment type="caution">
    <text evidence="3">The sequence shown here is derived from an EMBL/GenBank/DDBJ whole genome shotgun (WGS) entry which is preliminary data.</text>
</comment>
<reference evidence="3" key="1">
    <citation type="submission" date="2020-12" db="EMBL/GenBank/DDBJ databases">
        <title>Metabolic potential, ecology and presence of endohyphal bacteria is reflected in genomic diversity of Mucoromycotina.</title>
        <authorList>
            <person name="Muszewska A."/>
            <person name="Okrasinska A."/>
            <person name="Steczkiewicz K."/>
            <person name="Drgas O."/>
            <person name="Orlowska M."/>
            <person name="Perlinska-Lenart U."/>
            <person name="Aleksandrzak-Piekarczyk T."/>
            <person name="Szatraj K."/>
            <person name="Zielenkiewicz U."/>
            <person name="Pilsyk S."/>
            <person name="Malc E."/>
            <person name="Mieczkowski P."/>
            <person name="Kruszewska J.S."/>
            <person name="Biernat P."/>
            <person name="Pawlowska J."/>
        </authorList>
    </citation>
    <scope>NUCLEOTIDE SEQUENCE</scope>
    <source>
        <strain evidence="3">WA0000017839</strain>
    </source>
</reference>
<dbReference type="InterPro" id="IPR037176">
    <property type="entry name" value="Osmotin/thaumatin-like_sf"/>
</dbReference>